<dbReference type="EMBL" id="CP017480">
    <property type="protein sequence ID" value="APG04505.1"/>
    <property type="molecule type" value="Genomic_DNA"/>
</dbReference>
<feature type="signal peptide" evidence="11">
    <location>
        <begin position="1"/>
        <end position="39"/>
    </location>
</feature>
<organism evidence="14 15">
    <name type="scientific">Luteibacter rhizovicinus DSM 16549</name>
    <dbReference type="NCBI Taxonomy" id="1440763"/>
    <lineage>
        <taxon>Bacteria</taxon>
        <taxon>Pseudomonadati</taxon>
        <taxon>Pseudomonadota</taxon>
        <taxon>Gammaproteobacteria</taxon>
        <taxon>Lysobacterales</taxon>
        <taxon>Rhodanobacteraceae</taxon>
        <taxon>Luteibacter</taxon>
    </lineage>
</organism>
<keyword evidence="7 8" id="KW-0998">Cell outer membrane</keyword>
<dbReference type="AlphaFoldDB" id="A0A1L3ETX0"/>
<keyword evidence="2 8" id="KW-0813">Transport</keyword>
<dbReference type="CDD" id="cd01347">
    <property type="entry name" value="ligand_gated_channel"/>
    <property type="match status" value="1"/>
</dbReference>
<feature type="domain" description="TonB-dependent receptor plug" evidence="13">
    <location>
        <begin position="92"/>
        <end position="204"/>
    </location>
</feature>
<dbReference type="InterPro" id="IPR036942">
    <property type="entry name" value="Beta-barrel_TonB_sf"/>
</dbReference>
<feature type="domain" description="TonB-dependent receptor-like beta-barrel" evidence="12">
    <location>
        <begin position="345"/>
        <end position="863"/>
    </location>
</feature>
<keyword evidence="4 8" id="KW-0812">Transmembrane</keyword>
<reference evidence="15" key="1">
    <citation type="submission" date="2016-09" db="EMBL/GenBank/DDBJ databases">
        <authorList>
            <person name="Lysoe E."/>
        </authorList>
    </citation>
    <scope>NUCLEOTIDE SEQUENCE [LARGE SCALE GENOMIC DNA]</scope>
    <source>
        <strain evidence="15">LJ96T</strain>
    </source>
</reference>
<evidence type="ECO:0000313" key="15">
    <source>
        <dbReference type="Proteomes" id="UP000182987"/>
    </source>
</evidence>
<dbReference type="PROSITE" id="PS52016">
    <property type="entry name" value="TONB_DEPENDENT_REC_3"/>
    <property type="match status" value="1"/>
</dbReference>
<dbReference type="InterPro" id="IPR037066">
    <property type="entry name" value="Plug_dom_sf"/>
</dbReference>
<name>A0A1L3ETX0_9GAMM</name>
<keyword evidence="15" id="KW-1185">Reference proteome</keyword>
<evidence type="ECO:0000256" key="1">
    <source>
        <dbReference type="ARBA" id="ARBA00004571"/>
    </source>
</evidence>
<dbReference type="InterPro" id="IPR010104">
    <property type="entry name" value="TonB_rcpt_bac"/>
</dbReference>
<evidence type="ECO:0000256" key="11">
    <source>
        <dbReference type="SAM" id="SignalP"/>
    </source>
</evidence>
<dbReference type="GO" id="GO:0009279">
    <property type="term" value="C:cell outer membrane"/>
    <property type="evidence" value="ECO:0007669"/>
    <property type="project" value="UniProtKB-SubCell"/>
</dbReference>
<evidence type="ECO:0000313" key="14">
    <source>
        <dbReference type="EMBL" id="APG04505.1"/>
    </source>
</evidence>
<dbReference type="STRING" id="1440763.BJI69_11760"/>
<dbReference type="InterPro" id="IPR039426">
    <property type="entry name" value="TonB-dep_rcpt-like"/>
</dbReference>
<accession>A0A1L3ETX0</accession>
<evidence type="ECO:0000259" key="13">
    <source>
        <dbReference type="Pfam" id="PF07715"/>
    </source>
</evidence>
<dbReference type="Pfam" id="PF00593">
    <property type="entry name" value="TonB_dep_Rec_b-barrel"/>
    <property type="match status" value="1"/>
</dbReference>
<dbReference type="Gene3D" id="2.170.130.10">
    <property type="entry name" value="TonB-dependent receptor, plug domain"/>
    <property type="match status" value="1"/>
</dbReference>
<comment type="subcellular location">
    <subcellularLocation>
        <location evidence="1 8">Cell outer membrane</location>
        <topology evidence="1 8">Multi-pass membrane protein</topology>
    </subcellularLocation>
</comment>
<dbReference type="SUPFAM" id="SSF56935">
    <property type="entry name" value="Porins"/>
    <property type="match status" value="1"/>
</dbReference>
<gene>
    <name evidence="14" type="ORF">BJI69_11760</name>
</gene>
<evidence type="ECO:0000256" key="6">
    <source>
        <dbReference type="ARBA" id="ARBA00023136"/>
    </source>
</evidence>
<comment type="similarity">
    <text evidence="8 9">Belongs to the TonB-dependent receptor family.</text>
</comment>
<dbReference type="KEGG" id="lrz:BJI69_11760"/>
<dbReference type="Pfam" id="PF07715">
    <property type="entry name" value="Plug"/>
    <property type="match status" value="1"/>
</dbReference>
<dbReference type="InterPro" id="IPR000531">
    <property type="entry name" value="Beta-barrel_TonB"/>
</dbReference>
<evidence type="ECO:0000256" key="10">
    <source>
        <dbReference type="SAM" id="MobiDB-lite"/>
    </source>
</evidence>
<dbReference type="NCBIfam" id="TIGR01782">
    <property type="entry name" value="TonB-Xanth-Caul"/>
    <property type="match status" value="1"/>
</dbReference>
<keyword evidence="11" id="KW-0732">Signal</keyword>
<evidence type="ECO:0000256" key="3">
    <source>
        <dbReference type="ARBA" id="ARBA00022452"/>
    </source>
</evidence>
<dbReference type="PANTHER" id="PTHR40980:SF3">
    <property type="entry name" value="TONB-DEPENDENT RECEPTOR-LIKE BETA-BARREL DOMAIN-CONTAINING PROTEIN"/>
    <property type="match status" value="1"/>
</dbReference>
<keyword evidence="14" id="KW-0675">Receptor</keyword>
<keyword evidence="3 8" id="KW-1134">Transmembrane beta strand</keyword>
<feature type="region of interest" description="Disordered" evidence="10">
    <location>
        <begin position="39"/>
        <end position="65"/>
    </location>
</feature>
<protein>
    <submittedName>
        <fullName evidence="14">TonB-dependent receptor</fullName>
    </submittedName>
</protein>
<sequence>MSFVPKKHSHPQEIAVNYRISALSMAIMAGLFATGTAMAQDAGATPPPATTAKKAEPASAPATDANAQNAANLEGVTVTGIRASLQKSLDLKRNSDSIVEAISAEDVGKFPDRNVAESLSHLPGISVDRNFGEGDKVSILGTDPALNRLLLNGQTLASTNWTSDPNNPDSRSFDYSLLTSEIIGNAQVYKTPQANIDEGSIGGTVIVNTRKPLDLKANTLTGNVSYGYNDRADTGKPNASMLYSWKNNDSTFGVLGSVMHSDRIIDRQGTEVFGYQRANDPTDTDPNHQFNPNVVAPGTKGVYPTAINTAWFQQQRKRDGVSTDLQWKPNDAFELNFTGLYVTEKFDNFNQSHYGDWSGSAPQATALGFQNGVATSGSYGPGASTYLDGYERESKVNTGTAQLRADWYGDGWSATSQVGYTGSTGGSEGIWNAQFQGFGGYNWNLDGQHPQINFNSADNPGAMLAHGAGFSYAPSYDRERYFQTDFRHDVSWGPLNQIEVGIKATNHLNGQDAYAARIPSPDGSGVSLSDVLGGGTPSGYLGGLDGTSSMANWSTISAGGLKDYVNSLVTSVPLDPKATYSIAEQNRAFYIQGDFSGDSYRGNLGVRYYRTRDTVNGYNSIGPDQYAPVNKRSAYHDWLPSFNIAYDPIEDVTLRFAAAQTMARPRYQEMTPYIALDDRTLTGSGGNTDLKPYKSTNYDASAEWYFSENSVLSAEFFFRRISGYILNTNVKQTHYNLTNLRDDVYDMEVPVNAGVAKVKGISLTYQQVFKYGFGMLANYTYSDASTSNDFPLPYNSKNAFNLSPYYEKGPWDARITYSWRSAYFTQIAQLESAQITGIFRELDASIGYQVNDHMRISLDGTNLLDETYYVYNNTPAEPLNAYKNGRTYTLTLGFKL</sequence>
<evidence type="ECO:0000256" key="5">
    <source>
        <dbReference type="ARBA" id="ARBA00023077"/>
    </source>
</evidence>
<proteinExistence type="inferred from homology"/>
<evidence type="ECO:0000256" key="2">
    <source>
        <dbReference type="ARBA" id="ARBA00022448"/>
    </source>
</evidence>
<evidence type="ECO:0000256" key="7">
    <source>
        <dbReference type="ARBA" id="ARBA00023237"/>
    </source>
</evidence>
<dbReference type="PANTHER" id="PTHR40980">
    <property type="entry name" value="PLUG DOMAIN-CONTAINING PROTEIN"/>
    <property type="match status" value="1"/>
</dbReference>
<dbReference type="InterPro" id="IPR012910">
    <property type="entry name" value="Plug_dom"/>
</dbReference>
<evidence type="ECO:0000256" key="8">
    <source>
        <dbReference type="PROSITE-ProRule" id="PRU01360"/>
    </source>
</evidence>
<keyword evidence="6 8" id="KW-0472">Membrane</keyword>
<evidence type="ECO:0000256" key="9">
    <source>
        <dbReference type="RuleBase" id="RU003357"/>
    </source>
</evidence>
<evidence type="ECO:0000256" key="4">
    <source>
        <dbReference type="ARBA" id="ARBA00022692"/>
    </source>
</evidence>
<dbReference type="Proteomes" id="UP000182987">
    <property type="component" value="Chromosome"/>
</dbReference>
<dbReference type="Gene3D" id="2.40.170.20">
    <property type="entry name" value="TonB-dependent receptor, beta-barrel domain"/>
    <property type="match status" value="1"/>
</dbReference>
<evidence type="ECO:0000259" key="12">
    <source>
        <dbReference type="Pfam" id="PF00593"/>
    </source>
</evidence>
<feature type="chain" id="PRO_5009853203" evidence="11">
    <location>
        <begin position="40"/>
        <end position="896"/>
    </location>
</feature>
<keyword evidence="5 9" id="KW-0798">TonB box</keyword>